<feature type="binding site" evidence="10">
    <location>
        <begin position="13"/>
        <end position="15"/>
    </location>
    <ligand>
        <name>UDP-N-acetyl-alpha-D-glucosamine</name>
        <dbReference type="ChEBI" id="CHEBI:57705"/>
    </ligand>
</feature>
<dbReference type="GO" id="GO:0051301">
    <property type="term" value="P:cell division"/>
    <property type="evidence" value="ECO:0007669"/>
    <property type="project" value="UniProtKB-KW"/>
</dbReference>
<organism evidence="13">
    <name type="scientific">uncultured Gemmatimonadota bacterium</name>
    <dbReference type="NCBI Taxonomy" id="203437"/>
    <lineage>
        <taxon>Bacteria</taxon>
        <taxon>Pseudomonadati</taxon>
        <taxon>Gemmatimonadota</taxon>
        <taxon>environmental samples</taxon>
    </lineage>
</organism>
<dbReference type="CDD" id="cd03785">
    <property type="entry name" value="GT28_MurG"/>
    <property type="match status" value="1"/>
</dbReference>
<evidence type="ECO:0000256" key="3">
    <source>
        <dbReference type="ARBA" id="ARBA00022676"/>
    </source>
</evidence>
<name>A0A6J4M1H8_9BACT</name>
<dbReference type="GO" id="GO:0071555">
    <property type="term" value="P:cell wall organization"/>
    <property type="evidence" value="ECO:0007669"/>
    <property type="project" value="UniProtKB-KW"/>
</dbReference>
<reference evidence="13" key="1">
    <citation type="submission" date="2020-02" db="EMBL/GenBank/DDBJ databases">
        <authorList>
            <person name="Meier V. D."/>
        </authorList>
    </citation>
    <scope>NUCLEOTIDE SEQUENCE</scope>
    <source>
        <strain evidence="13">AVDCRST_MAG89</strain>
    </source>
</reference>
<evidence type="ECO:0000256" key="10">
    <source>
        <dbReference type="HAMAP-Rule" id="MF_00033"/>
    </source>
</evidence>
<comment type="pathway">
    <text evidence="10">Cell wall biogenesis; peptidoglycan biosynthesis.</text>
</comment>
<keyword evidence="1 10" id="KW-1003">Cell membrane</keyword>
<protein>
    <recommendedName>
        <fullName evidence="10">UDP-N-acetylglucosamine--N-acetylmuramyl-(pentapeptide) pyrophosphoryl-undecaprenol N-acetylglucosamine transferase</fullName>
        <ecNumber evidence="10">2.4.1.227</ecNumber>
    </recommendedName>
    <alternativeName>
        <fullName evidence="10">Undecaprenyl-PP-MurNAc-pentapeptide-UDPGlcNAc GlcNAc transferase</fullName>
    </alternativeName>
</protein>
<keyword evidence="5 10" id="KW-0133">Cell shape</keyword>
<comment type="function">
    <text evidence="10">Cell wall formation. Catalyzes the transfer of a GlcNAc subunit on undecaprenyl-pyrophosphoryl-MurNAc-pentapeptide (lipid intermediate I) to form undecaprenyl-pyrophosphoryl-MurNAc-(pentapeptide)GlcNAc (lipid intermediate II).</text>
</comment>
<evidence type="ECO:0000256" key="5">
    <source>
        <dbReference type="ARBA" id="ARBA00022960"/>
    </source>
</evidence>
<comment type="subcellular location">
    <subcellularLocation>
        <location evidence="10">Cell membrane</location>
        <topology evidence="10">Peripheral membrane protein</topology>
        <orientation evidence="10">Cytoplasmic side</orientation>
    </subcellularLocation>
</comment>
<dbReference type="UniPathway" id="UPA00219"/>
<dbReference type="InterPro" id="IPR006009">
    <property type="entry name" value="GlcNAc_MurG"/>
</dbReference>
<gene>
    <name evidence="10" type="primary">murG</name>
    <name evidence="13" type="ORF">AVDCRST_MAG89-2937</name>
</gene>
<keyword evidence="2 10" id="KW-0132">Cell division</keyword>
<evidence type="ECO:0000256" key="7">
    <source>
        <dbReference type="ARBA" id="ARBA00023136"/>
    </source>
</evidence>
<evidence type="ECO:0000259" key="11">
    <source>
        <dbReference type="Pfam" id="PF03033"/>
    </source>
</evidence>
<keyword evidence="4 10" id="KW-0808">Transferase</keyword>
<dbReference type="PANTHER" id="PTHR21015">
    <property type="entry name" value="UDP-N-ACETYLGLUCOSAMINE--N-ACETYLMURAMYL-(PENTAPEPTIDE) PYROPHOSPHORYL-UNDECAPRENOL N-ACETYLGLUCOSAMINE TRANSFERASE 1"/>
    <property type="match status" value="1"/>
</dbReference>
<keyword evidence="3 10" id="KW-0328">Glycosyltransferase</keyword>
<dbReference type="GO" id="GO:0008360">
    <property type="term" value="P:regulation of cell shape"/>
    <property type="evidence" value="ECO:0007669"/>
    <property type="project" value="UniProtKB-KW"/>
</dbReference>
<evidence type="ECO:0000256" key="1">
    <source>
        <dbReference type="ARBA" id="ARBA00022475"/>
    </source>
</evidence>
<feature type="binding site" evidence="10">
    <location>
        <position position="262"/>
    </location>
    <ligand>
        <name>UDP-N-acetyl-alpha-D-glucosamine</name>
        <dbReference type="ChEBI" id="CHEBI:57705"/>
    </ligand>
</feature>
<dbReference type="Gene3D" id="3.40.50.2000">
    <property type="entry name" value="Glycogen Phosphorylase B"/>
    <property type="match status" value="2"/>
</dbReference>
<dbReference type="EMBL" id="CADCTV010000614">
    <property type="protein sequence ID" value="CAA9347396.1"/>
    <property type="molecule type" value="Genomic_DNA"/>
</dbReference>
<dbReference type="GO" id="GO:0005886">
    <property type="term" value="C:plasma membrane"/>
    <property type="evidence" value="ECO:0007669"/>
    <property type="project" value="UniProtKB-SubCell"/>
</dbReference>
<sequence length="375" mass="40164">MTTPRVLFAGGGTGGHLYPALALGEAFRRLDPAAEVMFIGARRGVEARVLPELGVAHALLPLEPIRRAKPWQNWRLFPAMFGSFTALNGVFRRFKPNLVVGTGGYASGPAVAFAMMRGVPAAVQEQNSYPGFVTRLVDKRVRQIHLAFPEALKYLKPGPRTQVFEFGNPIKPPDFSVDRAAARAKFGLGPGTVCLVTGGSQGARPVNEALLADLRGIREGRLPAPPEGFQILWAAGTGNFARVEKGLEDLGHPAWVHAMPYINDMPSALAASDFAISRAGAMSLAELCAWGIPAVLVPLPHAAANHQYHNAVALAEAEAGVMVQEQELGGGRLWGEVIKLATDEARRSELATRARSRGQPDAADRIARELARLIG</sequence>
<dbReference type="InterPro" id="IPR007235">
    <property type="entry name" value="Glyco_trans_28_C"/>
</dbReference>
<comment type="similarity">
    <text evidence="10">Belongs to the glycosyltransferase 28 family. MurG subfamily.</text>
</comment>
<dbReference type="NCBIfam" id="TIGR01133">
    <property type="entry name" value="murG"/>
    <property type="match status" value="1"/>
</dbReference>
<keyword evidence="7 10" id="KW-0472">Membrane</keyword>
<evidence type="ECO:0000256" key="8">
    <source>
        <dbReference type="ARBA" id="ARBA00023306"/>
    </source>
</evidence>
<dbReference type="Pfam" id="PF04101">
    <property type="entry name" value="Glyco_tran_28_C"/>
    <property type="match status" value="1"/>
</dbReference>
<feature type="domain" description="Glycosyltransferase family 28 N-terminal" evidence="11">
    <location>
        <begin position="6"/>
        <end position="144"/>
    </location>
</feature>
<evidence type="ECO:0000256" key="6">
    <source>
        <dbReference type="ARBA" id="ARBA00022984"/>
    </source>
</evidence>
<dbReference type="GO" id="GO:0005975">
    <property type="term" value="P:carbohydrate metabolic process"/>
    <property type="evidence" value="ECO:0007669"/>
    <property type="project" value="InterPro"/>
</dbReference>
<dbReference type="HAMAP" id="MF_00033">
    <property type="entry name" value="MurG"/>
    <property type="match status" value="1"/>
</dbReference>
<accession>A0A6J4M1H8</accession>
<comment type="caution">
    <text evidence="10">Lacks conserved residue(s) required for the propagation of feature annotation.</text>
</comment>
<comment type="catalytic activity">
    <reaction evidence="10">
        <text>di-trans,octa-cis-undecaprenyl diphospho-N-acetyl-alpha-D-muramoyl-L-alanyl-D-glutamyl-meso-2,6-diaminopimeloyl-D-alanyl-D-alanine + UDP-N-acetyl-alpha-D-glucosamine = di-trans,octa-cis-undecaprenyl diphospho-[N-acetyl-alpha-D-glucosaminyl-(1-&gt;4)]-N-acetyl-alpha-D-muramoyl-L-alanyl-D-glutamyl-meso-2,6-diaminopimeloyl-D-alanyl-D-alanine + UDP + H(+)</text>
        <dbReference type="Rhea" id="RHEA:31227"/>
        <dbReference type="ChEBI" id="CHEBI:15378"/>
        <dbReference type="ChEBI" id="CHEBI:57705"/>
        <dbReference type="ChEBI" id="CHEBI:58223"/>
        <dbReference type="ChEBI" id="CHEBI:61387"/>
        <dbReference type="ChEBI" id="CHEBI:61388"/>
        <dbReference type="EC" id="2.4.1.227"/>
    </reaction>
</comment>
<keyword evidence="9 10" id="KW-0961">Cell wall biogenesis/degradation</keyword>
<evidence type="ECO:0000256" key="4">
    <source>
        <dbReference type="ARBA" id="ARBA00022679"/>
    </source>
</evidence>
<keyword evidence="6 10" id="KW-0573">Peptidoglycan synthesis</keyword>
<dbReference type="PANTHER" id="PTHR21015:SF22">
    <property type="entry name" value="GLYCOSYLTRANSFERASE"/>
    <property type="match status" value="1"/>
</dbReference>
<dbReference type="EC" id="2.4.1.227" evidence="10"/>
<evidence type="ECO:0000256" key="2">
    <source>
        <dbReference type="ARBA" id="ARBA00022618"/>
    </source>
</evidence>
<evidence type="ECO:0000313" key="13">
    <source>
        <dbReference type="EMBL" id="CAA9347396.1"/>
    </source>
</evidence>
<dbReference type="GO" id="GO:0009252">
    <property type="term" value="P:peptidoglycan biosynthetic process"/>
    <property type="evidence" value="ECO:0007669"/>
    <property type="project" value="UniProtKB-UniRule"/>
</dbReference>
<dbReference type="GO" id="GO:0050511">
    <property type="term" value="F:undecaprenyldiphospho-muramoylpentapeptide beta-N-acetylglucosaminyltransferase activity"/>
    <property type="evidence" value="ECO:0007669"/>
    <property type="project" value="UniProtKB-UniRule"/>
</dbReference>
<dbReference type="AlphaFoldDB" id="A0A6J4M1H8"/>
<evidence type="ECO:0000256" key="9">
    <source>
        <dbReference type="ARBA" id="ARBA00023316"/>
    </source>
</evidence>
<evidence type="ECO:0000259" key="12">
    <source>
        <dbReference type="Pfam" id="PF04101"/>
    </source>
</evidence>
<feature type="domain" description="Glycosyl transferase family 28 C-terminal" evidence="12">
    <location>
        <begin position="193"/>
        <end position="366"/>
    </location>
</feature>
<feature type="binding site" evidence="10">
    <location>
        <position position="127"/>
    </location>
    <ligand>
        <name>UDP-N-acetyl-alpha-D-glucosamine</name>
        <dbReference type="ChEBI" id="CHEBI:57705"/>
    </ligand>
</feature>
<feature type="binding site" evidence="10">
    <location>
        <position position="200"/>
    </location>
    <ligand>
        <name>UDP-N-acetyl-alpha-D-glucosamine</name>
        <dbReference type="ChEBI" id="CHEBI:57705"/>
    </ligand>
</feature>
<dbReference type="Pfam" id="PF03033">
    <property type="entry name" value="Glyco_transf_28"/>
    <property type="match status" value="1"/>
</dbReference>
<keyword evidence="8 10" id="KW-0131">Cell cycle</keyword>
<feature type="binding site" evidence="10">
    <location>
        <position position="307"/>
    </location>
    <ligand>
        <name>UDP-N-acetyl-alpha-D-glucosamine</name>
        <dbReference type="ChEBI" id="CHEBI:57705"/>
    </ligand>
</feature>
<proteinExistence type="inferred from homology"/>
<dbReference type="SUPFAM" id="SSF53756">
    <property type="entry name" value="UDP-Glycosyltransferase/glycogen phosphorylase"/>
    <property type="match status" value="1"/>
</dbReference>
<dbReference type="InterPro" id="IPR004276">
    <property type="entry name" value="GlycoTrans_28_N"/>
</dbReference>